<dbReference type="Pfam" id="PF25917">
    <property type="entry name" value="BSH_RND"/>
    <property type="match status" value="1"/>
</dbReference>
<evidence type="ECO:0000256" key="4">
    <source>
        <dbReference type="SAM" id="SignalP"/>
    </source>
</evidence>
<dbReference type="PANTHER" id="PTHR32347:SF23">
    <property type="entry name" value="BLL5650 PROTEIN"/>
    <property type="match status" value="1"/>
</dbReference>
<dbReference type="InterPro" id="IPR050465">
    <property type="entry name" value="UPF0194_transport"/>
</dbReference>
<accession>A0ABW5MD31</accession>
<evidence type="ECO:0000313" key="6">
    <source>
        <dbReference type="EMBL" id="MFD2574396.1"/>
    </source>
</evidence>
<dbReference type="Gene3D" id="2.40.50.100">
    <property type="match status" value="1"/>
</dbReference>
<keyword evidence="4" id="KW-0732">Signal</keyword>
<dbReference type="InterPro" id="IPR058625">
    <property type="entry name" value="MdtA-like_BSH"/>
</dbReference>
<protein>
    <submittedName>
        <fullName evidence="6">HlyD family secretion protein</fullName>
    </submittedName>
</protein>
<feature type="signal peptide" evidence="4">
    <location>
        <begin position="1"/>
        <end position="20"/>
    </location>
</feature>
<dbReference type="SUPFAM" id="SSF111369">
    <property type="entry name" value="HlyD-like secretion proteins"/>
    <property type="match status" value="1"/>
</dbReference>
<dbReference type="PANTHER" id="PTHR32347">
    <property type="entry name" value="EFFLUX SYSTEM COMPONENT YKNX-RELATED"/>
    <property type="match status" value="1"/>
</dbReference>
<dbReference type="Proteomes" id="UP001597469">
    <property type="component" value="Unassembled WGS sequence"/>
</dbReference>
<proteinExistence type="predicted"/>
<dbReference type="Gene3D" id="2.40.30.170">
    <property type="match status" value="1"/>
</dbReference>
<organism evidence="6 7">
    <name type="scientific">Spirosoma soli</name>
    <dbReference type="NCBI Taxonomy" id="1770529"/>
    <lineage>
        <taxon>Bacteria</taxon>
        <taxon>Pseudomonadati</taxon>
        <taxon>Bacteroidota</taxon>
        <taxon>Cytophagia</taxon>
        <taxon>Cytophagales</taxon>
        <taxon>Cytophagaceae</taxon>
        <taxon>Spirosoma</taxon>
    </lineage>
</organism>
<name>A0ABW5MD31_9BACT</name>
<comment type="caution">
    <text evidence="6">The sequence shown here is derived from an EMBL/GenBank/DDBJ whole genome shotgun (WGS) entry which is preliminary data.</text>
</comment>
<dbReference type="EMBL" id="JBHULN010000027">
    <property type="protein sequence ID" value="MFD2574396.1"/>
    <property type="molecule type" value="Genomic_DNA"/>
</dbReference>
<keyword evidence="7" id="KW-1185">Reference proteome</keyword>
<keyword evidence="2 3" id="KW-0175">Coiled coil</keyword>
<reference evidence="7" key="1">
    <citation type="journal article" date="2019" name="Int. J. Syst. Evol. Microbiol.">
        <title>The Global Catalogue of Microorganisms (GCM) 10K type strain sequencing project: providing services to taxonomists for standard genome sequencing and annotation.</title>
        <authorList>
            <consortium name="The Broad Institute Genomics Platform"/>
            <consortium name="The Broad Institute Genome Sequencing Center for Infectious Disease"/>
            <person name="Wu L."/>
            <person name="Ma J."/>
        </authorList>
    </citation>
    <scope>NUCLEOTIDE SEQUENCE [LARGE SCALE GENOMIC DNA]</scope>
    <source>
        <strain evidence="7">KCTC 42805</strain>
    </source>
</reference>
<evidence type="ECO:0000256" key="2">
    <source>
        <dbReference type="ARBA" id="ARBA00023054"/>
    </source>
</evidence>
<evidence type="ECO:0000256" key="3">
    <source>
        <dbReference type="SAM" id="Coils"/>
    </source>
</evidence>
<sequence length="317" mass="34723">MKTIHTVLLYSLLVLLSACQNDNDTADAYGNFEAVETTVSAEATGALQRFEVEEGQSLKVGQVVGQVDTEQLQLRKAQLLASERAVRSRTPNVTAQLSAYEQQIAVQQQQLKTLQREKERTQNLINAGAAPTKQLDDIVAQMDVIERQIALIRQQRTAQASALGTQRGGTAAESAPLAEQVKQLDDQIKKSSVVNPLDGTVTVKYAEPGEVVSYGKPLYKIAALTDITLRAYVGGDQLVNVKPGQKVKVFVDAPNDQLKPYEGTVTWISSKAEFTPKVIQTKDERVNLVYAMKINVRNDGGLKIGMPGEVRFADIKR</sequence>
<evidence type="ECO:0000259" key="5">
    <source>
        <dbReference type="Pfam" id="PF25917"/>
    </source>
</evidence>
<evidence type="ECO:0000313" key="7">
    <source>
        <dbReference type="Proteomes" id="UP001597469"/>
    </source>
</evidence>
<dbReference type="RefSeq" id="WP_381528058.1">
    <property type="nucleotide sequence ID" value="NZ_JBHULN010000027.1"/>
</dbReference>
<feature type="coiled-coil region" evidence="3">
    <location>
        <begin position="97"/>
        <end position="155"/>
    </location>
</feature>
<comment type="subcellular location">
    <subcellularLocation>
        <location evidence="1">Cell envelope</location>
    </subcellularLocation>
</comment>
<feature type="chain" id="PRO_5045183200" evidence="4">
    <location>
        <begin position="21"/>
        <end position="317"/>
    </location>
</feature>
<gene>
    <name evidence="6" type="ORF">ACFSUS_27425</name>
</gene>
<feature type="domain" description="Multidrug resistance protein MdtA-like barrel-sandwich hybrid" evidence="5">
    <location>
        <begin position="38"/>
        <end position="218"/>
    </location>
</feature>
<evidence type="ECO:0000256" key="1">
    <source>
        <dbReference type="ARBA" id="ARBA00004196"/>
    </source>
</evidence>
<dbReference type="PROSITE" id="PS51257">
    <property type="entry name" value="PROKAR_LIPOPROTEIN"/>
    <property type="match status" value="1"/>
</dbReference>